<name>A0A9X2HKV1_9MICC</name>
<sequence length="215" mass="23624">MSLPRIAPYPMPRKAPAARAGWTLAPHRSALLVHDMQRYFLDAFAPDREPATTLVDHVGRLVAAARAAGVPVVYTAQPGDQERGARGLLREFWGPGLRATPEHVDIVERLAPRPGDTRLVKWRYSAFQRTDLRERLRAAGRDQLVVTGVYAHLGCLLTAADAFMQDLETFLVADAVADFSEEEHLSALRYAAGRCARVLLTSEALEGWAAMPEAG</sequence>
<keyword evidence="1" id="KW-0378">Hydrolase</keyword>
<dbReference type="SUPFAM" id="SSF52499">
    <property type="entry name" value="Isochorismatase-like hydrolases"/>
    <property type="match status" value="1"/>
</dbReference>
<dbReference type="InterPro" id="IPR000868">
    <property type="entry name" value="Isochorismatase-like_dom"/>
</dbReference>
<dbReference type="Proteomes" id="UP001139502">
    <property type="component" value="Unassembled WGS sequence"/>
</dbReference>
<dbReference type="PANTHER" id="PTHR43540">
    <property type="entry name" value="PEROXYUREIDOACRYLATE/UREIDOACRYLATE AMIDOHYDROLASE-RELATED"/>
    <property type="match status" value="1"/>
</dbReference>
<accession>A0A9X2HKV1</accession>
<evidence type="ECO:0000313" key="3">
    <source>
        <dbReference type="EMBL" id="MCP3426783.1"/>
    </source>
</evidence>
<dbReference type="RefSeq" id="WP_254167932.1">
    <property type="nucleotide sequence ID" value="NZ_JANAFB010000036.1"/>
</dbReference>
<evidence type="ECO:0000256" key="1">
    <source>
        <dbReference type="ARBA" id="ARBA00022801"/>
    </source>
</evidence>
<comment type="caution">
    <text evidence="3">The sequence shown here is derived from an EMBL/GenBank/DDBJ whole genome shotgun (WGS) entry which is preliminary data.</text>
</comment>
<keyword evidence="4" id="KW-1185">Reference proteome</keyword>
<reference evidence="3" key="1">
    <citation type="submission" date="2022-06" db="EMBL/GenBank/DDBJ databases">
        <title>Rothia sp. isolated from sandalwood seedling.</title>
        <authorList>
            <person name="Tuikhar N."/>
            <person name="Kirdat K."/>
            <person name="Thorat V."/>
            <person name="Swetha P."/>
            <person name="Padma S."/>
            <person name="Sundararaj R."/>
            <person name="Yadav A."/>
        </authorList>
    </citation>
    <scope>NUCLEOTIDE SEQUENCE</scope>
    <source>
        <strain evidence="3">AR01</strain>
    </source>
</reference>
<dbReference type="InterPro" id="IPR016291">
    <property type="entry name" value="Isochorismatase"/>
</dbReference>
<dbReference type="Gene3D" id="3.40.50.850">
    <property type="entry name" value="Isochorismatase-like"/>
    <property type="match status" value="1"/>
</dbReference>
<organism evidence="3 4">
    <name type="scientific">Rothia santali</name>
    <dbReference type="NCBI Taxonomy" id="2949643"/>
    <lineage>
        <taxon>Bacteria</taxon>
        <taxon>Bacillati</taxon>
        <taxon>Actinomycetota</taxon>
        <taxon>Actinomycetes</taxon>
        <taxon>Micrococcales</taxon>
        <taxon>Micrococcaceae</taxon>
        <taxon>Rothia</taxon>
    </lineage>
</organism>
<protein>
    <submittedName>
        <fullName evidence="3">Isochorismatase family protein</fullName>
    </submittedName>
</protein>
<feature type="domain" description="Isochorismatase-like" evidence="2">
    <location>
        <begin position="29"/>
        <end position="201"/>
    </location>
</feature>
<proteinExistence type="predicted"/>
<dbReference type="Pfam" id="PF00857">
    <property type="entry name" value="Isochorismatase"/>
    <property type="match status" value="1"/>
</dbReference>
<dbReference type="EMBL" id="JANAFB010000036">
    <property type="protein sequence ID" value="MCP3426783.1"/>
    <property type="molecule type" value="Genomic_DNA"/>
</dbReference>
<dbReference type="PANTHER" id="PTHR43540:SF3">
    <property type="entry name" value="ENTEROBACTIN SYNTHASE COMPONENT B"/>
    <property type="match status" value="1"/>
</dbReference>
<evidence type="ECO:0000313" key="4">
    <source>
        <dbReference type="Proteomes" id="UP001139502"/>
    </source>
</evidence>
<dbReference type="GO" id="GO:0008908">
    <property type="term" value="F:isochorismatase activity"/>
    <property type="evidence" value="ECO:0007669"/>
    <property type="project" value="InterPro"/>
</dbReference>
<dbReference type="PIRSF" id="PIRSF001111">
    <property type="entry name" value="Isochorismatase"/>
    <property type="match status" value="1"/>
</dbReference>
<evidence type="ECO:0000259" key="2">
    <source>
        <dbReference type="Pfam" id="PF00857"/>
    </source>
</evidence>
<dbReference type="InterPro" id="IPR050272">
    <property type="entry name" value="Isochorismatase-like_hydrls"/>
</dbReference>
<dbReference type="AlphaFoldDB" id="A0A9X2HKV1"/>
<gene>
    <name evidence="3" type="ORF">NBM05_12410</name>
</gene>
<dbReference type="PRINTS" id="PR01398">
    <property type="entry name" value="ISCHRISMTASE"/>
</dbReference>
<dbReference type="InterPro" id="IPR036380">
    <property type="entry name" value="Isochorismatase-like_sf"/>
</dbReference>